<dbReference type="SUPFAM" id="SSF144083">
    <property type="entry name" value="Magnesium transport protein CorA, transmembrane region"/>
    <property type="match status" value="1"/>
</dbReference>
<dbReference type="InterPro" id="IPR004488">
    <property type="entry name" value="Mg/Co-transport_prot_CorA"/>
</dbReference>
<dbReference type="AlphaFoldDB" id="A0AAQ3LGJ5"/>
<dbReference type="InterPro" id="IPR045863">
    <property type="entry name" value="CorA_TM1_TM2"/>
</dbReference>
<dbReference type="CDD" id="cd12828">
    <property type="entry name" value="TmCorA-like_1"/>
    <property type="match status" value="1"/>
</dbReference>
<keyword evidence="6 12" id="KW-0460">Magnesium</keyword>
<dbReference type="Proteomes" id="UP001304300">
    <property type="component" value="Chromosome"/>
</dbReference>
<gene>
    <name evidence="12 14" type="primary">corA</name>
    <name evidence="14" type="ORF">RZN69_01365</name>
</gene>
<evidence type="ECO:0000256" key="2">
    <source>
        <dbReference type="ARBA" id="ARBA00009765"/>
    </source>
</evidence>
<comment type="function">
    <text evidence="11">Mediates influx of magnesium ions. Alternates between open and closed states. Activated by low cytoplasmic Mg(2+) levels. Inactive when cytoplasmic Mg(2+) levels are high.</text>
</comment>
<keyword evidence="5 12" id="KW-0812">Transmembrane</keyword>
<organism evidence="14 15">
    <name type="scientific">Rubellicoccus peritrichatus</name>
    <dbReference type="NCBI Taxonomy" id="3080537"/>
    <lineage>
        <taxon>Bacteria</taxon>
        <taxon>Pseudomonadati</taxon>
        <taxon>Verrucomicrobiota</taxon>
        <taxon>Opitutia</taxon>
        <taxon>Puniceicoccales</taxon>
        <taxon>Cerasicoccaceae</taxon>
        <taxon>Rubellicoccus</taxon>
    </lineage>
</organism>
<keyword evidence="8 12" id="KW-0406">Ion transport</keyword>
<dbReference type="RefSeq" id="WP_317834203.1">
    <property type="nucleotide sequence ID" value="NZ_CP136920.1"/>
</dbReference>
<keyword evidence="3 12" id="KW-0813">Transport</keyword>
<feature type="transmembrane region" description="Helical" evidence="12">
    <location>
        <begin position="336"/>
        <end position="356"/>
    </location>
</feature>
<dbReference type="KEGG" id="puo:RZN69_01365"/>
<evidence type="ECO:0000256" key="11">
    <source>
        <dbReference type="ARBA" id="ARBA00045497"/>
    </source>
</evidence>
<dbReference type="EMBL" id="CP136920">
    <property type="protein sequence ID" value="WOO41719.1"/>
    <property type="molecule type" value="Genomic_DNA"/>
</dbReference>
<keyword evidence="13" id="KW-0175">Coiled coil</keyword>
<dbReference type="GO" id="GO:0015087">
    <property type="term" value="F:cobalt ion transmembrane transporter activity"/>
    <property type="evidence" value="ECO:0007669"/>
    <property type="project" value="UniProtKB-UniRule"/>
</dbReference>
<evidence type="ECO:0000256" key="10">
    <source>
        <dbReference type="ARBA" id="ARBA00034269"/>
    </source>
</evidence>
<keyword evidence="4 12" id="KW-1003">Cell membrane</keyword>
<dbReference type="NCBIfam" id="TIGR00383">
    <property type="entry name" value="corA"/>
    <property type="match status" value="1"/>
</dbReference>
<dbReference type="InterPro" id="IPR045861">
    <property type="entry name" value="CorA_cytoplasmic_dom"/>
</dbReference>
<keyword evidence="7 12" id="KW-1133">Transmembrane helix</keyword>
<evidence type="ECO:0000256" key="8">
    <source>
        <dbReference type="ARBA" id="ARBA00023065"/>
    </source>
</evidence>
<dbReference type="GO" id="GO:0015095">
    <property type="term" value="F:magnesium ion transmembrane transporter activity"/>
    <property type="evidence" value="ECO:0007669"/>
    <property type="project" value="UniProtKB-UniRule"/>
</dbReference>
<evidence type="ECO:0000256" key="13">
    <source>
        <dbReference type="SAM" id="Coils"/>
    </source>
</evidence>
<feature type="transmembrane region" description="Helical" evidence="12">
    <location>
        <begin position="298"/>
        <end position="316"/>
    </location>
</feature>
<sequence>MKVVTREKLYHRGKGLPPGELVKISDGHQGECDIRVISYGVDSIVRKDKCSPEEALDEVGKRAMTWIHITGIHDGAKIKTICERLGMHGLAIEDVLSADARPKFEEFGDNLFLVSRAAMLSDDHKSIFVEQISYFVGNGFLLSVQEGDEPLFATVEKRLQNSPSKLRKSGAAYLLFSLSDVKNDFLMNILDALEADIVEIEEAMLEESEDVTIETIYRKKRAILMMLRIVLPMRDNANRLDLLDHPIISDGDHYYFRDLADYARRAAERVEHSRLVMQNMQEFYHAEQEHKINRVMKVLTIIATLFLPLTFIAGVYGMNFNHEVSWWNMPELYWHYGYPACLLFMAVIFFSFLIWFRKQKWI</sequence>
<feature type="coiled-coil region" evidence="13">
    <location>
        <begin position="183"/>
        <end position="210"/>
    </location>
</feature>
<dbReference type="GO" id="GO:0005886">
    <property type="term" value="C:plasma membrane"/>
    <property type="evidence" value="ECO:0007669"/>
    <property type="project" value="UniProtKB-SubCell"/>
</dbReference>
<keyword evidence="9 12" id="KW-0472">Membrane</keyword>
<dbReference type="GO" id="GO:0050897">
    <property type="term" value="F:cobalt ion binding"/>
    <property type="evidence" value="ECO:0007669"/>
    <property type="project" value="TreeGrafter"/>
</dbReference>
<dbReference type="Gene3D" id="1.20.58.340">
    <property type="entry name" value="Magnesium transport protein CorA, transmembrane region"/>
    <property type="match status" value="2"/>
</dbReference>
<dbReference type="SUPFAM" id="SSF143865">
    <property type="entry name" value="CorA soluble domain-like"/>
    <property type="match status" value="1"/>
</dbReference>
<accession>A0AAQ3LGJ5</accession>
<name>A0AAQ3LGJ5_9BACT</name>
<comment type="catalytic activity">
    <reaction evidence="10">
        <text>Mg(2+)(in) = Mg(2+)(out)</text>
        <dbReference type="Rhea" id="RHEA:29827"/>
        <dbReference type="ChEBI" id="CHEBI:18420"/>
    </reaction>
</comment>
<dbReference type="GO" id="GO:0000287">
    <property type="term" value="F:magnesium ion binding"/>
    <property type="evidence" value="ECO:0007669"/>
    <property type="project" value="TreeGrafter"/>
</dbReference>
<evidence type="ECO:0000256" key="7">
    <source>
        <dbReference type="ARBA" id="ARBA00022989"/>
    </source>
</evidence>
<evidence type="ECO:0000256" key="5">
    <source>
        <dbReference type="ARBA" id="ARBA00022692"/>
    </source>
</evidence>
<evidence type="ECO:0000313" key="14">
    <source>
        <dbReference type="EMBL" id="WOO41719.1"/>
    </source>
</evidence>
<protein>
    <recommendedName>
        <fullName evidence="12">Magnesium transport protein CorA</fullName>
    </recommendedName>
</protein>
<dbReference type="InterPro" id="IPR002523">
    <property type="entry name" value="MgTranspt_CorA/ZnTranspt_ZntB"/>
</dbReference>
<evidence type="ECO:0000256" key="4">
    <source>
        <dbReference type="ARBA" id="ARBA00022475"/>
    </source>
</evidence>
<evidence type="ECO:0000256" key="12">
    <source>
        <dbReference type="RuleBase" id="RU362010"/>
    </source>
</evidence>
<evidence type="ECO:0000256" key="3">
    <source>
        <dbReference type="ARBA" id="ARBA00022448"/>
    </source>
</evidence>
<dbReference type="Gene3D" id="3.30.460.20">
    <property type="entry name" value="CorA soluble domain-like"/>
    <property type="match status" value="1"/>
</dbReference>
<comment type="subcellular location">
    <subcellularLocation>
        <location evidence="1">Cell membrane</location>
        <topology evidence="1">Multi-pass membrane protein</topology>
    </subcellularLocation>
    <subcellularLocation>
        <location evidence="12">Membrane</location>
        <topology evidence="12">Multi-pass membrane protein</topology>
    </subcellularLocation>
</comment>
<proteinExistence type="inferred from homology"/>
<dbReference type="FunFam" id="1.20.58.340:FF:000004">
    <property type="entry name" value="Magnesium transport protein CorA"/>
    <property type="match status" value="1"/>
</dbReference>
<comment type="similarity">
    <text evidence="2 12">Belongs to the CorA metal ion transporter (MIT) (TC 1.A.35) family.</text>
</comment>
<evidence type="ECO:0000313" key="15">
    <source>
        <dbReference type="Proteomes" id="UP001304300"/>
    </source>
</evidence>
<evidence type="ECO:0000256" key="6">
    <source>
        <dbReference type="ARBA" id="ARBA00022842"/>
    </source>
</evidence>
<dbReference type="PANTHER" id="PTHR46494:SF1">
    <property type="entry name" value="CORA FAMILY METAL ION TRANSPORTER (EUROFUNG)"/>
    <property type="match status" value="1"/>
</dbReference>
<evidence type="ECO:0000256" key="1">
    <source>
        <dbReference type="ARBA" id="ARBA00004651"/>
    </source>
</evidence>
<dbReference type="Pfam" id="PF01544">
    <property type="entry name" value="CorA"/>
    <property type="match status" value="1"/>
</dbReference>
<keyword evidence="15" id="KW-1185">Reference proteome</keyword>
<evidence type="ECO:0000256" key="9">
    <source>
        <dbReference type="ARBA" id="ARBA00023136"/>
    </source>
</evidence>
<reference evidence="14 15" key="1">
    <citation type="submission" date="2023-10" db="EMBL/GenBank/DDBJ databases">
        <title>Rubellicoccus peritrichatus gen. nov., sp. nov., isolated from an algae of coral reef tank.</title>
        <authorList>
            <person name="Luo J."/>
        </authorList>
    </citation>
    <scope>NUCLEOTIDE SEQUENCE [LARGE SCALE GENOMIC DNA]</scope>
    <source>
        <strain evidence="14 15">CR14</strain>
    </source>
</reference>
<dbReference type="PANTHER" id="PTHR46494">
    <property type="entry name" value="CORA FAMILY METAL ION TRANSPORTER (EUROFUNG)"/>
    <property type="match status" value="1"/>
</dbReference>